<gene>
    <name evidence="9" type="primary">eccD</name>
    <name evidence="9" type="ORF">K6T79_18075</name>
</gene>
<feature type="transmembrane region" description="Helical" evidence="7">
    <location>
        <begin position="130"/>
        <end position="150"/>
    </location>
</feature>
<evidence type="ECO:0000256" key="5">
    <source>
        <dbReference type="ARBA" id="ARBA00022989"/>
    </source>
</evidence>
<feature type="transmembrane region" description="Helical" evidence="7">
    <location>
        <begin position="436"/>
        <end position="455"/>
    </location>
</feature>
<feature type="transmembrane region" description="Helical" evidence="7">
    <location>
        <begin position="194"/>
        <end position="213"/>
    </location>
</feature>
<dbReference type="Gene3D" id="3.10.20.90">
    <property type="entry name" value="Phosphatidylinositol 3-kinase Catalytic Subunit, Chain A, domain 1"/>
    <property type="match status" value="1"/>
</dbReference>
<dbReference type="EMBL" id="JAYJJR010000013">
    <property type="protein sequence ID" value="MEB3022952.1"/>
    <property type="molecule type" value="Genomic_DNA"/>
</dbReference>
<feature type="transmembrane region" description="Helical" evidence="7">
    <location>
        <begin position="246"/>
        <end position="267"/>
    </location>
</feature>
<proteinExistence type="inferred from homology"/>
<dbReference type="Pfam" id="PF19053">
    <property type="entry name" value="EccD"/>
    <property type="match status" value="1"/>
</dbReference>
<evidence type="ECO:0000256" key="3">
    <source>
        <dbReference type="ARBA" id="ARBA00022475"/>
    </source>
</evidence>
<dbReference type="NCBIfam" id="TIGR03920">
    <property type="entry name" value="T7SS_EccD"/>
    <property type="match status" value="1"/>
</dbReference>
<keyword evidence="5 7" id="KW-1133">Transmembrane helix</keyword>
<evidence type="ECO:0000256" key="7">
    <source>
        <dbReference type="SAM" id="Phobius"/>
    </source>
</evidence>
<feature type="transmembrane region" description="Helical" evidence="7">
    <location>
        <begin position="219"/>
        <end position="239"/>
    </location>
</feature>
<dbReference type="PIRSF" id="PIRSF017804">
    <property type="entry name" value="Secretion_EccD1"/>
    <property type="match status" value="1"/>
</dbReference>
<feature type="transmembrane region" description="Helical" evidence="7">
    <location>
        <begin position="352"/>
        <end position="370"/>
    </location>
</feature>
<feature type="transmembrane region" description="Helical" evidence="7">
    <location>
        <begin position="162"/>
        <end position="182"/>
    </location>
</feature>
<dbReference type="InterPro" id="IPR024962">
    <property type="entry name" value="YukD-like"/>
</dbReference>
<keyword evidence="6 7" id="KW-0472">Membrane</keyword>
<keyword evidence="3" id="KW-1003">Cell membrane</keyword>
<evidence type="ECO:0000256" key="1">
    <source>
        <dbReference type="ARBA" id="ARBA00004651"/>
    </source>
</evidence>
<feature type="transmembrane region" description="Helical" evidence="7">
    <location>
        <begin position="279"/>
        <end position="297"/>
    </location>
</feature>
<keyword evidence="4 7" id="KW-0812">Transmembrane</keyword>
<dbReference type="InterPro" id="IPR006707">
    <property type="entry name" value="T7SS_EccD"/>
</dbReference>
<comment type="similarity">
    <text evidence="2">Belongs to the EccD/Snm4 family.</text>
</comment>
<accession>A0ABU5XNS9</accession>
<dbReference type="Proteomes" id="UP001299596">
    <property type="component" value="Unassembled WGS sequence"/>
</dbReference>
<evidence type="ECO:0000256" key="6">
    <source>
        <dbReference type="ARBA" id="ARBA00023136"/>
    </source>
</evidence>
<feature type="domain" description="EccD-like transmembrane" evidence="8">
    <location>
        <begin position="132"/>
        <end position="496"/>
    </location>
</feature>
<dbReference type="Pfam" id="PF08817">
    <property type="entry name" value="YukD"/>
    <property type="match status" value="1"/>
</dbReference>
<dbReference type="RefSeq" id="WP_329780216.1">
    <property type="nucleotide sequence ID" value="NZ_JAYJJR010000013.1"/>
</dbReference>
<feature type="transmembrane region" description="Helical" evidence="7">
    <location>
        <begin position="405"/>
        <end position="424"/>
    </location>
</feature>
<comment type="subcellular location">
    <subcellularLocation>
        <location evidence="1">Cell membrane</location>
        <topology evidence="1">Multi-pass membrane protein</topology>
    </subcellularLocation>
</comment>
<name>A0ABU5XNS9_9MYCO</name>
<evidence type="ECO:0000256" key="4">
    <source>
        <dbReference type="ARBA" id="ARBA00022692"/>
    </source>
</evidence>
<sequence>MVGTQQVNCRVQVTIPGHVVDVPLPSHLPIADTIAELIPYLIHHMEKKNKDTSWLRDPDAYWHLTTFGEQPLDEEKSLAEEKVLDGDRLFLTKTDPGEKYSPLFDDVAESITYFLKRHFPSWDSPFAKRISLGMVPAVVALICAATVMWADAQQPGWALRGGITAAMGALGLICAAIAVVLVRTARDDRYKTVPLPLLMATYLLSSTAALVITPRPLGIYQLVAAGSVLLVLSVCLAVVTRAHLRLHYAVTAGSLLVLLIGLLNFLYRSPTAVIGTQQITLAFALILISPRLALAVARISLPYVPATGEPFMREDGAGNLDAGSLPRSEKSGNNSSIFNQEQQILTARACRIGLMIGALTVLVVTSWIVGRNLDNHEWVIWAFMLVIATCLISRGKSTDDAFEQAIILIAGSSFLGLFGAGVLTSPDLTEENALRGAVALGILAIGMFVATIFAIQERRINSPIVGKTIEVFERMLFWTPLPFVIVAMDLYSKARAR</sequence>
<evidence type="ECO:0000313" key="10">
    <source>
        <dbReference type="Proteomes" id="UP001299596"/>
    </source>
</evidence>
<keyword evidence="10" id="KW-1185">Reference proteome</keyword>
<evidence type="ECO:0000259" key="8">
    <source>
        <dbReference type="Pfam" id="PF19053"/>
    </source>
</evidence>
<evidence type="ECO:0000256" key="2">
    <source>
        <dbReference type="ARBA" id="ARBA00006162"/>
    </source>
</evidence>
<organism evidence="9 10">
    <name type="scientific">[Mycobacterium] crassicus</name>
    <dbReference type="NCBI Taxonomy" id="2872309"/>
    <lineage>
        <taxon>Bacteria</taxon>
        <taxon>Bacillati</taxon>
        <taxon>Actinomycetota</taxon>
        <taxon>Actinomycetes</taxon>
        <taxon>Mycobacteriales</taxon>
        <taxon>Mycobacteriaceae</taxon>
        <taxon>Mycolicibacter</taxon>
    </lineage>
</organism>
<evidence type="ECO:0000313" key="9">
    <source>
        <dbReference type="EMBL" id="MEB3022952.1"/>
    </source>
</evidence>
<feature type="transmembrane region" description="Helical" evidence="7">
    <location>
        <begin position="376"/>
        <end position="393"/>
    </location>
</feature>
<comment type="caution">
    <text evidence="9">The sequence shown here is derived from an EMBL/GenBank/DDBJ whole genome shotgun (WGS) entry which is preliminary data.</text>
</comment>
<reference evidence="9 10" key="1">
    <citation type="submission" date="2023-12" db="EMBL/GenBank/DDBJ databases">
        <title>Description of new species of Mycobacterium terrae complex isolated from sewage at the Sao Paulo Zoological Park Foundation in Brazil.</title>
        <authorList>
            <person name="Romagnoli C.L."/>
            <person name="Conceicao E.C."/>
            <person name="Machado E."/>
            <person name="Barreto L.B.P.F."/>
            <person name="Sharma A."/>
            <person name="Silva N.M."/>
            <person name="Marques L.E."/>
            <person name="Juliana M.A."/>
            <person name="Lourenco M.C.S."/>
            <person name="Digiampietri L.A."/>
            <person name="Suffys P.N."/>
            <person name="Viana-Niero C."/>
        </authorList>
    </citation>
    <scope>NUCLEOTIDE SEQUENCE [LARGE SCALE GENOMIC DNA]</scope>
    <source>
        <strain evidence="9 10">MYC098</strain>
    </source>
</reference>
<protein>
    <submittedName>
        <fullName evidence="9">Type VII secretion integral membrane protein EccD</fullName>
    </submittedName>
</protein>
<dbReference type="InterPro" id="IPR044049">
    <property type="entry name" value="EccD_transm"/>
</dbReference>